<evidence type="ECO:0008006" key="4">
    <source>
        <dbReference type="Google" id="ProtNLM"/>
    </source>
</evidence>
<keyword evidence="3" id="KW-1185">Reference proteome</keyword>
<name>A0ABP9ZWZ1_9GAMM</name>
<keyword evidence="1" id="KW-0732">Signal</keyword>
<dbReference type="Proteomes" id="UP001481413">
    <property type="component" value="Unassembled WGS sequence"/>
</dbReference>
<feature type="signal peptide" evidence="1">
    <location>
        <begin position="1"/>
        <end position="20"/>
    </location>
</feature>
<dbReference type="InterPro" id="IPR008869">
    <property type="entry name" value="MlaC/ttg2D"/>
</dbReference>
<comment type="caution">
    <text evidence="2">The sequence shown here is derived from an EMBL/GenBank/DDBJ whole genome shotgun (WGS) entry which is preliminary data.</text>
</comment>
<proteinExistence type="predicted"/>
<evidence type="ECO:0000313" key="3">
    <source>
        <dbReference type="Proteomes" id="UP001481413"/>
    </source>
</evidence>
<dbReference type="EMBL" id="BAABWH010000001">
    <property type="protein sequence ID" value="GAA6144649.1"/>
    <property type="molecule type" value="Genomic_DNA"/>
</dbReference>
<protein>
    <recommendedName>
        <fullName evidence="4">Phospholipid transport system substrate-binding protein</fullName>
    </recommendedName>
</protein>
<dbReference type="Gene3D" id="3.10.450.710">
    <property type="entry name" value="Tgt2/MlaC"/>
    <property type="match status" value="1"/>
</dbReference>
<sequence>MLKLVSIFTLLMSFMASAVANDEQPLKVVEQATNGVIAELKKTAPEQRDAAMVERLVEEYILPAIDQEKIAMGALGKYWRRATPEEQQRFISIFRDRQLRTYGGAFKAFSGEKLEFSDTRFSPDGGRAIVKGEFTQTNGNKVPVDFRLYKDKDSNNWLVYDAVISGLSMVKTYRTQLSDRLQNISIGELIAELESEPVKPYDAELQAGS</sequence>
<dbReference type="InterPro" id="IPR042245">
    <property type="entry name" value="Tgt2/MlaC_sf"/>
</dbReference>
<dbReference type="PANTHER" id="PTHR36573:SF1">
    <property type="entry name" value="INTERMEMBRANE PHOSPHOLIPID TRANSPORT SYSTEM BINDING PROTEIN MLAC"/>
    <property type="match status" value="1"/>
</dbReference>
<evidence type="ECO:0000313" key="2">
    <source>
        <dbReference type="EMBL" id="GAA6144649.1"/>
    </source>
</evidence>
<dbReference type="RefSeq" id="WP_353293573.1">
    <property type="nucleotide sequence ID" value="NZ_BAABWH010000001.1"/>
</dbReference>
<dbReference type="PANTHER" id="PTHR36573">
    <property type="entry name" value="INTERMEMBRANE PHOSPHOLIPID TRANSPORT SYSTEM BINDING PROTEIN MLAC"/>
    <property type="match status" value="1"/>
</dbReference>
<dbReference type="PIRSF" id="PIRSF004649">
    <property type="entry name" value="MlaC"/>
    <property type="match status" value="1"/>
</dbReference>
<organism evidence="2 3">
    <name type="scientific">Thalassolituus maritimus</name>
    <dbReference type="NCBI Taxonomy" id="484498"/>
    <lineage>
        <taxon>Bacteria</taxon>
        <taxon>Pseudomonadati</taxon>
        <taxon>Pseudomonadota</taxon>
        <taxon>Gammaproteobacteria</taxon>
        <taxon>Oceanospirillales</taxon>
        <taxon>Oceanospirillaceae</taxon>
        <taxon>Thalassolituus</taxon>
    </lineage>
</organism>
<gene>
    <name evidence="2" type="ORF">NBRC116585_07660</name>
</gene>
<reference evidence="2 3" key="1">
    <citation type="submission" date="2024-04" db="EMBL/GenBank/DDBJ databases">
        <title>Draft genome sequence of Thalassolituus maritimus NBRC 116585.</title>
        <authorList>
            <person name="Miyakawa T."/>
            <person name="Kusuya Y."/>
            <person name="Miura T."/>
        </authorList>
    </citation>
    <scope>NUCLEOTIDE SEQUENCE [LARGE SCALE GENOMIC DNA]</scope>
    <source>
        <strain evidence="2 3">5NW40-0001</strain>
    </source>
</reference>
<evidence type="ECO:0000256" key="1">
    <source>
        <dbReference type="SAM" id="SignalP"/>
    </source>
</evidence>
<accession>A0ABP9ZWZ1</accession>
<feature type="chain" id="PRO_5045951303" description="Phospholipid transport system substrate-binding protein" evidence="1">
    <location>
        <begin position="21"/>
        <end position="209"/>
    </location>
</feature>
<dbReference type="Pfam" id="PF05494">
    <property type="entry name" value="MlaC"/>
    <property type="match status" value="1"/>
</dbReference>